<dbReference type="AlphaFoldDB" id="A0A7X6JYH6"/>
<evidence type="ECO:0000313" key="1">
    <source>
        <dbReference type="EMBL" id="NKX44095.1"/>
    </source>
</evidence>
<proteinExistence type="predicted"/>
<comment type="caution">
    <text evidence="1">The sequence shown here is derived from an EMBL/GenBank/DDBJ whole genome shotgun (WGS) entry which is preliminary data.</text>
</comment>
<evidence type="ECO:0000313" key="2">
    <source>
        <dbReference type="Proteomes" id="UP000526408"/>
    </source>
</evidence>
<dbReference type="Proteomes" id="UP000526408">
    <property type="component" value="Unassembled WGS sequence"/>
</dbReference>
<sequence length="179" mass="20052">MLRATYAKADVVLEYGSGGSSFVAMELGARKLFTVESDADWAARIDASLAARFPGGGAQVHHVDIGPTKAWGMPADDSGKANYPAYATSVWDRPDFEMPDVVLIDGRFRVACFLTVMQRATRPVTVLFDDYHHRPEYHWVEDFVRPIGRARRMARFEVVPQPWPPEALTRILAAFVDPR</sequence>
<dbReference type="InterPro" id="IPR029063">
    <property type="entry name" value="SAM-dependent_MTases_sf"/>
</dbReference>
<reference evidence="1 2" key="1">
    <citation type="submission" date="2020-04" db="EMBL/GenBank/DDBJ databases">
        <authorList>
            <person name="Yoon J."/>
        </authorList>
    </citation>
    <scope>NUCLEOTIDE SEQUENCE [LARGE SCALE GENOMIC DNA]</scope>
    <source>
        <strain evidence="1 2">KMU-115</strain>
    </source>
</reference>
<organism evidence="1 2">
    <name type="scientific">Roseicyclus persicicus</name>
    <dbReference type="NCBI Taxonomy" id="2650661"/>
    <lineage>
        <taxon>Bacteria</taxon>
        <taxon>Pseudomonadati</taxon>
        <taxon>Pseudomonadota</taxon>
        <taxon>Alphaproteobacteria</taxon>
        <taxon>Rhodobacterales</taxon>
        <taxon>Roseobacteraceae</taxon>
        <taxon>Roseicyclus</taxon>
    </lineage>
</organism>
<keyword evidence="2" id="KW-1185">Reference proteome</keyword>
<protein>
    <recommendedName>
        <fullName evidence="3">Class I SAM-dependent methyltransferase</fullName>
    </recommendedName>
</protein>
<accession>A0A7X6JYH6</accession>
<dbReference type="Gene3D" id="3.40.50.150">
    <property type="entry name" value="Vaccinia Virus protein VP39"/>
    <property type="match status" value="1"/>
</dbReference>
<name>A0A7X6JYH6_9RHOB</name>
<gene>
    <name evidence="1" type="ORF">HCU73_05795</name>
</gene>
<dbReference type="EMBL" id="JAAZQQ010000002">
    <property type="protein sequence ID" value="NKX44095.1"/>
    <property type="molecule type" value="Genomic_DNA"/>
</dbReference>
<evidence type="ECO:0008006" key="3">
    <source>
        <dbReference type="Google" id="ProtNLM"/>
    </source>
</evidence>